<sequence length="80" mass="9212">MKNSNKITESSLRMGLECVQGTWIPKGDAVEEVSRIEPADDMPTEDVPPPPNLLVLQRIEEMMAMQREHQEKNRRNSSYE</sequence>
<evidence type="ECO:0000313" key="2">
    <source>
        <dbReference type="Proteomes" id="UP001603857"/>
    </source>
</evidence>
<comment type="caution">
    <text evidence="1">The sequence shown here is derived from an EMBL/GenBank/DDBJ whole genome shotgun (WGS) entry which is preliminary data.</text>
</comment>
<reference evidence="1 2" key="1">
    <citation type="submission" date="2024-08" db="EMBL/GenBank/DDBJ databases">
        <title>Insights into the chromosomal genome structure of Flemingia macrophylla.</title>
        <authorList>
            <person name="Ding Y."/>
            <person name="Zhao Y."/>
            <person name="Bi W."/>
            <person name="Wu M."/>
            <person name="Zhao G."/>
            <person name="Gong Y."/>
            <person name="Li W."/>
            <person name="Zhang P."/>
        </authorList>
    </citation>
    <scope>NUCLEOTIDE SEQUENCE [LARGE SCALE GENOMIC DNA]</scope>
    <source>
        <strain evidence="1">DYQJB</strain>
        <tissue evidence="1">Leaf</tissue>
    </source>
</reference>
<organism evidence="1 2">
    <name type="scientific">Flemingia macrophylla</name>
    <dbReference type="NCBI Taxonomy" id="520843"/>
    <lineage>
        <taxon>Eukaryota</taxon>
        <taxon>Viridiplantae</taxon>
        <taxon>Streptophyta</taxon>
        <taxon>Embryophyta</taxon>
        <taxon>Tracheophyta</taxon>
        <taxon>Spermatophyta</taxon>
        <taxon>Magnoliopsida</taxon>
        <taxon>eudicotyledons</taxon>
        <taxon>Gunneridae</taxon>
        <taxon>Pentapetalae</taxon>
        <taxon>rosids</taxon>
        <taxon>fabids</taxon>
        <taxon>Fabales</taxon>
        <taxon>Fabaceae</taxon>
        <taxon>Papilionoideae</taxon>
        <taxon>50 kb inversion clade</taxon>
        <taxon>NPAAA clade</taxon>
        <taxon>indigoferoid/millettioid clade</taxon>
        <taxon>Phaseoleae</taxon>
        <taxon>Flemingia</taxon>
    </lineage>
</organism>
<evidence type="ECO:0000313" key="1">
    <source>
        <dbReference type="EMBL" id="KAL2323979.1"/>
    </source>
</evidence>
<keyword evidence="2" id="KW-1185">Reference proteome</keyword>
<dbReference type="Proteomes" id="UP001603857">
    <property type="component" value="Unassembled WGS sequence"/>
</dbReference>
<protein>
    <submittedName>
        <fullName evidence="1">Uncharacterized protein</fullName>
    </submittedName>
</protein>
<dbReference type="AlphaFoldDB" id="A0ABD1LKD2"/>
<proteinExistence type="predicted"/>
<gene>
    <name evidence="1" type="ORF">Fmac_023037</name>
</gene>
<accession>A0ABD1LKD2</accession>
<dbReference type="EMBL" id="JBGMDY010000008">
    <property type="protein sequence ID" value="KAL2323979.1"/>
    <property type="molecule type" value="Genomic_DNA"/>
</dbReference>
<name>A0ABD1LKD2_9FABA</name>